<comment type="caution">
    <text evidence="9">The sequence shown here is derived from an EMBL/GenBank/DDBJ whole genome shotgun (WGS) entry which is preliminary data.</text>
</comment>
<dbReference type="EMBL" id="JAINUF010000002">
    <property type="protein sequence ID" value="KAJ8376956.1"/>
    <property type="molecule type" value="Genomic_DNA"/>
</dbReference>
<dbReference type="Proteomes" id="UP001152622">
    <property type="component" value="Chromosome 2"/>
</dbReference>
<feature type="domain" description="RING-type" evidence="7">
    <location>
        <begin position="389"/>
        <end position="427"/>
    </location>
</feature>
<comment type="similarity">
    <text evidence="1">Belongs to the Deltex family.</text>
</comment>
<dbReference type="Gene3D" id="3.30.160.60">
    <property type="entry name" value="Classic Zinc Finger"/>
    <property type="match status" value="1"/>
</dbReference>
<dbReference type="InterPro" id="IPR039399">
    <property type="entry name" value="Deltex_C_sf"/>
</dbReference>
<sequence>MAQAAVLLDQDQLRCTICLELLKNPVTILCGHSYCMGCIKGCWDQDDHTGVYSCPQCRETFTPRPALRKNTMLAEVVEKVKKTGLQPAPPVHCDAGPGDVVCDFCTERKRKAIKSCLVCLASYCETHLLPHYESPPLKKHRLVNATGNLQERICSHHDKLLEIYCRNDQQFICYMCTIEDHRSHATVSVATARTERQKQLGATQSKFQQRIQEREKELQDLRQAVQSLKRSAQAAVEDSERIFTELIRSIERRRSEVKELIKDQEKAEVSQAEGLLERLEQEIAELRRRDAELEQLSHTEDHIHFLQSSKSLCVPPGPGDLPSITINPHFSFESVSKCVSELKERLEDVCKGKMSKISKAGRAVGIYGCFTETGESSEARATAAEVETCLLCMKPLQEKHRLICTHAFCAACLERSVGRLGLQCPVCLKALSVVGDQPEGEMTEKHLKDCFGKECVCIMYNIPSGIQTEAHPNPGKPFTGIQTEAWLPNKYDSYSMTYKVDLKVLKLLQTAFEQKLVFTVAATDGAADRVVFNGIPHAGNLYECSESGFVEKVTAALRFKGIE</sequence>
<reference evidence="9" key="1">
    <citation type="journal article" date="2023" name="Science">
        <title>Genome structures resolve the early diversification of teleost fishes.</title>
        <authorList>
            <person name="Parey E."/>
            <person name="Louis A."/>
            <person name="Montfort J."/>
            <person name="Bouchez O."/>
            <person name="Roques C."/>
            <person name="Iampietro C."/>
            <person name="Lluch J."/>
            <person name="Castinel A."/>
            <person name="Donnadieu C."/>
            <person name="Desvignes T."/>
            <person name="Floi Bucao C."/>
            <person name="Jouanno E."/>
            <person name="Wen M."/>
            <person name="Mejri S."/>
            <person name="Dirks R."/>
            <person name="Jansen H."/>
            <person name="Henkel C."/>
            <person name="Chen W.J."/>
            <person name="Zahm M."/>
            <person name="Cabau C."/>
            <person name="Klopp C."/>
            <person name="Thompson A.W."/>
            <person name="Robinson-Rechavi M."/>
            <person name="Braasch I."/>
            <person name="Lecointre G."/>
            <person name="Bobe J."/>
            <person name="Postlethwait J.H."/>
            <person name="Berthelot C."/>
            <person name="Roest Crollius H."/>
            <person name="Guiguen Y."/>
        </authorList>
    </citation>
    <scope>NUCLEOTIDE SEQUENCE</scope>
    <source>
        <strain evidence="9">WJC10195</strain>
    </source>
</reference>
<feature type="coiled-coil region" evidence="6">
    <location>
        <begin position="204"/>
        <end position="299"/>
    </location>
</feature>
<dbReference type="Gene3D" id="4.10.830.40">
    <property type="match status" value="1"/>
</dbReference>
<dbReference type="PROSITE" id="PS50119">
    <property type="entry name" value="ZF_BBOX"/>
    <property type="match status" value="1"/>
</dbReference>
<dbReference type="InterPro" id="IPR058030">
    <property type="entry name" value="TRIM8/14/16/25/29/45/65_CC"/>
</dbReference>
<dbReference type="InterPro" id="IPR001841">
    <property type="entry name" value="Znf_RING"/>
</dbReference>
<keyword evidence="2" id="KW-0479">Metal-binding</keyword>
<dbReference type="SMART" id="SM00184">
    <property type="entry name" value="RING"/>
    <property type="match status" value="2"/>
</dbReference>
<dbReference type="Pfam" id="PF25600">
    <property type="entry name" value="TRIM_CC"/>
    <property type="match status" value="1"/>
</dbReference>
<dbReference type="AlphaFoldDB" id="A0A9Q1G8I4"/>
<proteinExistence type="inferred from homology"/>
<dbReference type="PANTHER" id="PTHR25465">
    <property type="entry name" value="B-BOX DOMAIN CONTAINING"/>
    <property type="match status" value="1"/>
</dbReference>
<dbReference type="CDD" id="cd16449">
    <property type="entry name" value="RING-HC"/>
    <property type="match status" value="1"/>
</dbReference>
<evidence type="ECO:0000256" key="3">
    <source>
        <dbReference type="ARBA" id="ARBA00022771"/>
    </source>
</evidence>
<evidence type="ECO:0000256" key="5">
    <source>
        <dbReference type="PROSITE-ProRule" id="PRU00024"/>
    </source>
</evidence>
<dbReference type="CDD" id="cd19769">
    <property type="entry name" value="Bbox2_TRIM16-like"/>
    <property type="match status" value="1"/>
</dbReference>
<evidence type="ECO:0000256" key="2">
    <source>
        <dbReference type="ARBA" id="ARBA00022723"/>
    </source>
</evidence>
<keyword evidence="3 5" id="KW-0863">Zinc-finger</keyword>
<name>A0A9Q1G8I4_SYNKA</name>
<dbReference type="GO" id="GO:0008270">
    <property type="term" value="F:zinc ion binding"/>
    <property type="evidence" value="ECO:0007669"/>
    <property type="project" value="UniProtKB-KW"/>
</dbReference>
<gene>
    <name evidence="9" type="ORF">SKAU_G00075360</name>
</gene>
<dbReference type="InterPro" id="IPR013083">
    <property type="entry name" value="Znf_RING/FYVE/PHD"/>
</dbReference>
<protein>
    <recommendedName>
        <fullName evidence="11">RING-type E3 ubiquitin transferase</fullName>
    </recommendedName>
</protein>
<dbReference type="InterPro" id="IPR017907">
    <property type="entry name" value="Znf_RING_CS"/>
</dbReference>
<dbReference type="InterPro" id="IPR000315">
    <property type="entry name" value="Znf_B-box"/>
</dbReference>
<dbReference type="Pfam" id="PF00643">
    <property type="entry name" value="zf-B_box"/>
    <property type="match status" value="1"/>
</dbReference>
<dbReference type="Pfam" id="PF15227">
    <property type="entry name" value="zf-C3HC4_4"/>
    <property type="match status" value="1"/>
</dbReference>
<dbReference type="Pfam" id="PF18102">
    <property type="entry name" value="DTC"/>
    <property type="match status" value="1"/>
</dbReference>
<dbReference type="SMART" id="SM00336">
    <property type="entry name" value="BBOX"/>
    <property type="match status" value="1"/>
</dbReference>
<dbReference type="Gene3D" id="3.30.40.10">
    <property type="entry name" value="Zinc/RING finger domain, C3HC4 (zinc finger)"/>
    <property type="match status" value="2"/>
</dbReference>
<evidence type="ECO:0000256" key="4">
    <source>
        <dbReference type="ARBA" id="ARBA00022833"/>
    </source>
</evidence>
<keyword evidence="6" id="KW-0175">Coiled coil</keyword>
<feature type="domain" description="RING-type" evidence="7">
    <location>
        <begin position="15"/>
        <end position="58"/>
    </location>
</feature>
<dbReference type="SUPFAM" id="SSF57850">
    <property type="entry name" value="RING/U-box"/>
    <property type="match status" value="2"/>
</dbReference>
<keyword evidence="10" id="KW-1185">Reference proteome</keyword>
<feature type="domain" description="B box-type" evidence="8">
    <location>
        <begin position="149"/>
        <end position="189"/>
    </location>
</feature>
<keyword evidence="4" id="KW-0862">Zinc</keyword>
<evidence type="ECO:0000259" key="7">
    <source>
        <dbReference type="PROSITE" id="PS50089"/>
    </source>
</evidence>
<accession>A0A9Q1G8I4</accession>
<dbReference type="SUPFAM" id="SSF57845">
    <property type="entry name" value="B-box zinc-binding domain"/>
    <property type="match status" value="1"/>
</dbReference>
<dbReference type="Gene3D" id="3.30.390.130">
    <property type="match status" value="1"/>
</dbReference>
<evidence type="ECO:0000313" key="9">
    <source>
        <dbReference type="EMBL" id="KAJ8376956.1"/>
    </source>
</evidence>
<dbReference type="PROSITE" id="PS50089">
    <property type="entry name" value="ZF_RING_2"/>
    <property type="match status" value="2"/>
</dbReference>
<dbReference type="PROSITE" id="PS00518">
    <property type="entry name" value="ZF_RING_1"/>
    <property type="match status" value="2"/>
</dbReference>
<evidence type="ECO:0000256" key="6">
    <source>
        <dbReference type="SAM" id="Coils"/>
    </source>
</evidence>
<organism evidence="9 10">
    <name type="scientific">Synaphobranchus kaupii</name>
    <name type="common">Kaup's arrowtooth eel</name>
    <dbReference type="NCBI Taxonomy" id="118154"/>
    <lineage>
        <taxon>Eukaryota</taxon>
        <taxon>Metazoa</taxon>
        <taxon>Chordata</taxon>
        <taxon>Craniata</taxon>
        <taxon>Vertebrata</taxon>
        <taxon>Euteleostomi</taxon>
        <taxon>Actinopterygii</taxon>
        <taxon>Neopterygii</taxon>
        <taxon>Teleostei</taxon>
        <taxon>Anguilliformes</taxon>
        <taxon>Synaphobranchidae</taxon>
        <taxon>Synaphobranchus</taxon>
    </lineage>
</organism>
<evidence type="ECO:0008006" key="11">
    <source>
        <dbReference type="Google" id="ProtNLM"/>
    </source>
</evidence>
<dbReference type="InterPro" id="IPR039396">
    <property type="entry name" value="Deltex_C"/>
</dbReference>
<evidence type="ECO:0000259" key="8">
    <source>
        <dbReference type="PROSITE" id="PS50119"/>
    </source>
</evidence>
<dbReference type="PANTHER" id="PTHR25465:SF5">
    <property type="entry name" value="E3 UBIQUITIN_ISG15 LIGASE TRIM25-RELATED"/>
    <property type="match status" value="1"/>
</dbReference>
<dbReference type="InterPro" id="IPR051051">
    <property type="entry name" value="E3_ubiq-ligase_TRIM/RNF"/>
</dbReference>
<dbReference type="OrthoDB" id="426657at2759"/>
<evidence type="ECO:0000313" key="10">
    <source>
        <dbReference type="Proteomes" id="UP001152622"/>
    </source>
</evidence>
<evidence type="ECO:0000256" key="1">
    <source>
        <dbReference type="ARBA" id="ARBA00009413"/>
    </source>
</evidence>